<sequence length="171" mass="18560">MTAQPGSLPALPACARPADVRIEVYGGDSLDASVYVCRQHVTLSAAALDAYGWRAEPAAVRPLVTRPCGYAYRYPTGRLADLAHPHWCDRRGCLDRHRHRSLRLPVTSGRPEASIAEVSLSQGLTAGLEPVIALAVADAGNHEVTLSLGQGRVLSYQVRRLLDLTSRRRGR</sequence>
<accession>A0ABX0Z6V8</accession>
<dbReference type="RefSeq" id="WP_168001264.1">
    <property type="nucleotide sequence ID" value="NZ_JAATEO010000012.1"/>
</dbReference>
<keyword evidence="2" id="KW-1185">Reference proteome</keyword>
<organism evidence="1 2">
    <name type="scientific">Micromonospora thermarum</name>
    <dbReference type="NCBI Taxonomy" id="2720024"/>
    <lineage>
        <taxon>Bacteria</taxon>
        <taxon>Bacillati</taxon>
        <taxon>Actinomycetota</taxon>
        <taxon>Actinomycetes</taxon>
        <taxon>Micromonosporales</taxon>
        <taxon>Micromonosporaceae</taxon>
        <taxon>Micromonospora</taxon>
    </lineage>
</organism>
<gene>
    <name evidence="1" type="ORF">HCJ94_13015</name>
</gene>
<evidence type="ECO:0000313" key="2">
    <source>
        <dbReference type="Proteomes" id="UP000783871"/>
    </source>
</evidence>
<dbReference type="EMBL" id="JAATEO010000012">
    <property type="protein sequence ID" value="NJP32883.1"/>
    <property type="molecule type" value="Genomic_DNA"/>
</dbReference>
<reference evidence="1 2" key="1">
    <citation type="submission" date="2020-03" db="EMBL/GenBank/DDBJ databases">
        <title>WGS of actinomycetes isolated from Thailand.</title>
        <authorList>
            <person name="Thawai C."/>
        </authorList>
    </citation>
    <scope>NUCLEOTIDE SEQUENCE [LARGE SCALE GENOMIC DNA]</scope>
    <source>
        <strain evidence="1 2">HSS6-12</strain>
    </source>
</reference>
<name>A0ABX0Z6V8_9ACTN</name>
<dbReference type="Proteomes" id="UP000783871">
    <property type="component" value="Unassembled WGS sequence"/>
</dbReference>
<protein>
    <submittedName>
        <fullName evidence="1">Uncharacterized protein</fullName>
    </submittedName>
</protein>
<proteinExistence type="predicted"/>
<comment type="caution">
    <text evidence="1">The sequence shown here is derived from an EMBL/GenBank/DDBJ whole genome shotgun (WGS) entry which is preliminary data.</text>
</comment>
<evidence type="ECO:0000313" key="1">
    <source>
        <dbReference type="EMBL" id="NJP32883.1"/>
    </source>
</evidence>